<sequence>MQGMSSYLGKKPTTDNINEGYITFIYVEHFCIFIPEEEPDYAYDKSNRRLFQY</sequence>
<reference evidence="1 2" key="1">
    <citation type="submission" date="2012-05" db="EMBL/GenBank/DDBJ databases">
        <authorList>
            <person name="Hilton J."/>
        </authorList>
    </citation>
    <scope>NUCLEOTIDE SEQUENCE [LARGE SCALE GENOMIC DNA]</scope>
    <source>
        <strain evidence="1 2">HH01</strain>
    </source>
</reference>
<accession>M1WZ41</accession>
<dbReference type="EMBL" id="CAIY01000016">
    <property type="protein sequence ID" value="CCH66488.1"/>
    <property type="molecule type" value="Genomic_DNA"/>
</dbReference>
<gene>
    <name evidence="1" type="ORF">RINTHH_3330</name>
</gene>
<evidence type="ECO:0000313" key="1">
    <source>
        <dbReference type="EMBL" id="CCH66488.1"/>
    </source>
</evidence>
<reference evidence="2" key="2">
    <citation type="submission" date="2016-01" db="EMBL/GenBank/DDBJ databases">
        <title>Diatom-associated endosymboitic cyanobacterium lacks core nitrogen metabolism enzymes.</title>
        <authorList>
            <person name="Hilton J.A."/>
            <person name="Foster R.A."/>
            <person name="Tripp H.J."/>
            <person name="Carter B.J."/>
            <person name="Zehr J.P."/>
            <person name="Villareal T.A."/>
        </authorList>
    </citation>
    <scope>NUCLEOTIDE SEQUENCE [LARGE SCALE GENOMIC DNA]</scope>
    <source>
        <strain evidence="2">HH01</strain>
    </source>
</reference>
<evidence type="ECO:0000313" key="2">
    <source>
        <dbReference type="Proteomes" id="UP000053051"/>
    </source>
</evidence>
<dbReference type="Proteomes" id="UP000053051">
    <property type="component" value="Unassembled WGS sequence"/>
</dbReference>
<dbReference type="AlphaFoldDB" id="M1WZ41"/>
<name>M1WZ41_9NOST</name>
<comment type="caution">
    <text evidence="1">The sequence shown here is derived from an EMBL/GenBank/DDBJ whole genome shotgun (WGS) entry which is preliminary data.</text>
</comment>
<keyword evidence="2" id="KW-1185">Reference proteome</keyword>
<proteinExistence type="predicted"/>
<organism evidence="1 2">
    <name type="scientific">Richelia intracellularis HH01</name>
    <dbReference type="NCBI Taxonomy" id="1165094"/>
    <lineage>
        <taxon>Bacteria</taxon>
        <taxon>Bacillati</taxon>
        <taxon>Cyanobacteriota</taxon>
        <taxon>Cyanophyceae</taxon>
        <taxon>Nostocales</taxon>
        <taxon>Nostocaceae</taxon>
        <taxon>Richelia</taxon>
    </lineage>
</organism>
<protein>
    <submittedName>
        <fullName evidence="1">Uncharacterized protein</fullName>
    </submittedName>
</protein>